<comment type="caution">
    <text evidence="3">The sequence shown here is derived from an EMBL/GenBank/DDBJ whole genome shotgun (WGS) entry which is preliminary data.</text>
</comment>
<reference evidence="3 4" key="1">
    <citation type="submission" date="2018-02" db="EMBL/GenBank/DDBJ databases">
        <title>Genomic Encyclopedia of Archaeal and Bacterial Type Strains, Phase II (KMG-II): from individual species to whole genera.</title>
        <authorList>
            <person name="Goeker M."/>
        </authorList>
    </citation>
    <scope>NUCLEOTIDE SEQUENCE [LARGE SCALE GENOMIC DNA]</scope>
    <source>
        <strain evidence="3 4">YU 961-1</strain>
    </source>
</reference>
<proteinExistence type="predicted"/>
<accession>A0A2S6GUH3</accession>
<evidence type="ECO:0000256" key="1">
    <source>
        <dbReference type="SAM" id="SignalP"/>
    </source>
</evidence>
<keyword evidence="1" id="KW-0732">Signal</keyword>
<organism evidence="3 4">
    <name type="scientific">Actinokineospora auranticolor</name>
    <dbReference type="NCBI Taxonomy" id="155976"/>
    <lineage>
        <taxon>Bacteria</taxon>
        <taxon>Bacillati</taxon>
        <taxon>Actinomycetota</taxon>
        <taxon>Actinomycetes</taxon>
        <taxon>Pseudonocardiales</taxon>
        <taxon>Pseudonocardiaceae</taxon>
        <taxon>Actinokineospora</taxon>
    </lineage>
</organism>
<sequence length="511" mass="49810">MFAAATAATLGAVGVASADNPVGNLGTVTGNKLTGLDTDAPTWTTAAGCSPDSDGYNLYIHGPGGFNGGLVATPVTDVGFSTAAGFGVVQGQTFKDIALDNSTTIVPGKYTIKVNCVDQFAAETKGSFTRDIYFTSATAWQSNNPADPVPTTTALSVAPASPVTQGANVTLTATVSPASATGTVQFKDGAGNLGSPVTVVNGVATLSTTALAAGNRSLTAAFTGSSALVGNSTSAAVNYQVNAPVVTQTSTALAVTPSGSVQAFTPVTLSATVAPASAAGTVQFYDGANTLGNPVAVAGGSATLNTSTLAVGAHNFTARFTPANAALFAPSASVAVALDVTPFAGVSASENITTTVVAGELLISVANQNVVLPSPVMAADGSLLTTAGSLNPIKVVDTRAGNPGWNVSGQVSDFSNGAASINGANLGWTPKLVDKAAVQNITVGAQVNPANAIAPGASAPAGLGLASSRTLATASALGGNGTANLSADLALNVPTSTVAGTYSALLTLTAI</sequence>
<evidence type="ECO:0000313" key="3">
    <source>
        <dbReference type="EMBL" id="PPK68895.1"/>
    </source>
</evidence>
<feature type="signal peptide" evidence="1">
    <location>
        <begin position="1"/>
        <end position="18"/>
    </location>
</feature>
<dbReference type="GO" id="GO:0005975">
    <property type="term" value="P:carbohydrate metabolic process"/>
    <property type="evidence" value="ECO:0007669"/>
    <property type="project" value="UniProtKB-ARBA"/>
</dbReference>
<dbReference type="OrthoDB" id="4451361at2"/>
<dbReference type="InterPro" id="IPR032109">
    <property type="entry name" value="Big_3_5"/>
</dbReference>
<dbReference type="Proteomes" id="UP000239203">
    <property type="component" value="Unassembled WGS sequence"/>
</dbReference>
<feature type="domain" description="Bacterial Ig-like" evidence="2">
    <location>
        <begin position="159"/>
        <end position="242"/>
    </location>
</feature>
<protein>
    <submittedName>
        <fullName evidence="3">Ig-like domain-containing protein</fullName>
    </submittedName>
</protein>
<dbReference type="AlphaFoldDB" id="A0A2S6GUH3"/>
<dbReference type="Pfam" id="PF16640">
    <property type="entry name" value="Big_3_5"/>
    <property type="match status" value="2"/>
</dbReference>
<dbReference type="EMBL" id="PTIX01000004">
    <property type="protein sequence ID" value="PPK68895.1"/>
    <property type="molecule type" value="Genomic_DNA"/>
</dbReference>
<evidence type="ECO:0000259" key="2">
    <source>
        <dbReference type="Pfam" id="PF16640"/>
    </source>
</evidence>
<feature type="domain" description="Bacterial Ig-like" evidence="2">
    <location>
        <begin position="258"/>
        <end position="341"/>
    </location>
</feature>
<feature type="chain" id="PRO_5015652939" evidence="1">
    <location>
        <begin position="19"/>
        <end position="511"/>
    </location>
</feature>
<dbReference type="Gene3D" id="2.60.40.10">
    <property type="entry name" value="Immunoglobulins"/>
    <property type="match status" value="2"/>
</dbReference>
<gene>
    <name evidence="3" type="ORF">CLV40_104139</name>
</gene>
<keyword evidence="4" id="KW-1185">Reference proteome</keyword>
<dbReference type="InterPro" id="IPR013783">
    <property type="entry name" value="Ig-like_fold"/>
</dbReference>
<evidence type="ECO:0000313" key="4">
    <source>
        <dbReference type="Proteomes" id="UP000239203"/>
    </source>
</evidence>
<name>A0A2S6GUH3_9PSEU</name>